<dbReference type="PROSITE" id="PS50011">
    <property type="entry name" value="PROTEIN_KINASE_DOM"/>
    <property type="match status" value="1"/>
</dbReference>
<organism evidence="6 7">
    <name type="scientific">Hirsutella minnesotensis 3608</name>
    <dbReference type="NCBI Taxonomy" id="1043627"/>
    <lineage>
        <taxon>Eukaryota</taxon>
        <taxon>Fungi</taxon>
        <taxon>Dikarya</taxon>
        <taxon>Ascomycota</taxon>
        <taxon>Pezizomycotina</taxon>
        <taxon>Sordariomycetes</taxon>
        <taxon>Hypocreomycetidae</taxon>
        <taxon>Hypocreales</taxon>
        <taxon>Ophiocordycipitaceae</taxon>
        <taxon>Hirsutella</taxon>
    </lineage>
</organism>
<dbReference type="EMBL" id="KQ030519">
    <property type="protein sequence ID" value="KJZ75273.1"/>
    <property type="molecule type" value="Genomic_DNA"/>
</dbReference>
<dbReference type="GO" id="GO:0005524">
    <property type="term" value="F:ATP binding"/>
    <property type="evidence" value="ECO:0007669"/>
    <property type="project" value="UniProtKB-UniRule"/>
</dbReference>
<dbReference type="Gene3D" id="3.30.200.20">
    <property type="entry name" value="Phosphorylase Kinase, domain 1"/>
    <property type="match status" value="1"/>
</dbReference>
<keyword evidence="2 3" id="KW-0067">ATP-binding</keyword>
<evidence type="ECO:0000259" key="5">
    <source>
        <dbReference type="PROSITE" id="PS50011"/>
    </source>
</evidence>
<feature type="region of interest" description="Disordered" evidence="4">
    <location>
        <begin position="530"/>
        <end position="567"/>
    </location>
</feature>
<feature type="region of interest" description="Disordered" evidence="4">
    <location>
        <begin position="50"/>
        <end position="73"/>
    </location>
</feature>
<evidence type="ECO:0000256" key="1">
    <source>
        <dbReference type="ARBA" id="ARBA00022741"/>
    </source>
</evidence>
<dbReference type="GO" id="GO:0005737">
    <property type="term" value="C:cytoplasm"/>
    <property type="evidence" value="ECO:0007669"/>
    <property type="project" value="TreeGrafter"/>
</dbReference>
<dbReference type="PANTHER" id="PTHR24346:SF30">
    <property type="entry name" value="MATERNAL EMBRYONIC LEUCINE ZIPPER KINASE"/>
    <property type="match status" value="1"/>
</dbReference>
<dbReference type="Proteomes" id="UP000054481">
    <property type="component" value="Unassembled WGS sequence"/>
</dbReference>
<dbReference type="InterPro" id="IPR000719">
    <property type="entry name" value="Prot_kinase_dom"/>
</dbReference>
<dbReference type="InterPro" id="IPR011009">
    <property type="entry name" value="Kinase-like_dom_sf"/>
</dbReference>
<keyword evidence="1 3" id="KW-0547">Nucleotide-binding</keyword>
<keyword evidence="7" id="KW-1185">Reference proteome</keyword>
<dbReference type="PANTHER" id="PTHR24346">
    <property type="entry name" value="MAP/MICROTUBULE AFFINITY-REGULATING KINASE"/>
    <property type="match status" value="1"/>
</dbReference>
<dbReference type="OrthoDB" id="5140387at2759"/>
<dbReference type="PROSITE" id="PS00107">
    <property type="entry name" value="PROTEIN_KINASE_ATP"/>
    <property type="match status" value="1"/>
</dbReference>
<evidence type="ECO:0000313" key="6">
    <source>
        <dbReference type="EMBL" id="KJZ75273.1"/>
    </source>
</evidence>
<dbReference type="GO" id="GO:0035556">
    <property type="term" value="P:intracellular signal transduction"/>
    <property type="evidence" value="ECO:0007669"/>
    <property type="project" value="TreeGrafter"/>
</dbReference>
<reference evidence="6 7" key="1">
    <citation type="journal article" date="2014" name="Genome Biol. Evol.">
        <title>Comparative genomics and transcriptomics analyses reveal divergent lifestyle features of nematode endoparasitic fungus Hirsutella minnesotensis.</title>
        <authorList>
            <person name="Lai Y."/>
            <person name="Liu K."/>
            <person name="Zhang X."/>
            <person name="Zhang X."/>
            <person name="Li K."/>
            <person name="Wang N."/>
            <person name="Shu C."/>
            <person name="Wu Y."/>
            <person name="Wang C."/>
            <person name="Bushley K.E."/>
            <person name="Xiang M."/>
            <person name="Liu X."/>
        </authorList>
    </citation>
    <scope>NUCLEOTIDE SEQUENCE [LARGE SCALE GENOMIC DNA]</scope>
    <source>
        <strain evidence="6 7">3608</strain>
    </source>
</reference>
<name>A0A0F7ZUQ5_9HYPO</name>
<dbReference type="AlphaFoldDB" id="A0A0F7ZUQ5"/>
<evidence type="ECO:0000256" key="2">
    <source>
        <dbReference type="ARBA" id="ARBA00022840"/>
    </source>
</evidence>
<accession>A0A0F7ZUQ5</accession>
<dbReference type="InterPro" id="IPR017441">
    <property type="entry name" value="Protein_kinase_ATP_BS"/>
</dbReference>
<proteinExistence type="predicted"/>
<feature type="binding site" evidence="3">
    <location>
        <position position="276"/>
    </location>
    <ligand>
        <name>ATP</name>
        <dbReference type="ChEBI" id="CHEBI:30616"/>
    </ligand>
</feature>
<dbReference type="Pfam" id="PF00069">
    <property type="entry name" value="Pkinase"/>
    <property type="match status" value="1"/>
</dbReference>
<evidence type="ECO:0000313" key="7">
    <source>
        <dbReference type="Proteomes" id="UP000054481"/>
    </source>
</evidence>
<sequence>MPDTLSDMRYDENVFAVVTAYDLKNKASSALKLPHNSKWLRSAVGGVAETPTIDSREATPAASGDTPSEDDEPHAADRLIVTFDKLLLDCPSGLQFGTRPTSSHILLGHRGTRGISARQYNIVVDEELRIWLHDYTSTHGTAVAHDGQNEEETRKKEKWILAFGPGMETSFHKITVYSSGLAIRIEFPNHESARSQYIKNLKRFFDRQNAHAFDRSDIPTLRELEVDSASTTQAPSEAQTPSQRLVYYKDKLIGTGAYGMVHTAIRTRDATVVAAKTFTRPANKRGLDEADPRWLMGIRREFAIMRDNPHAILDFHETPEPMIVMAYYPRGNIADAGLMDDELYVSALGQILDGLSHLHAQGTVHRDLKPENILVETQPLFKVVIADFGLAKVIDTATLLTTFCGTLKYAAPEVFPGISDGHGPTADIWSLGVIGLEWLYDIPAAPRLPKVKDKQGDALDRSWNRWIKLWSAKLIAKVRDEDDDLVIQILSHMLAYEASDRWSAKRCLEQGFTNGLFRRREADDLVICDDESADPSSDGSGRFRRSQALSPKQGPVEVTVTPVPAGS</sequence>
<dbReference type="SUPFAM" id="SSF56112">
    <property type="entry name" value="Protein kinase-like (PK-like)"/>
    <property type="match status" value="1"/>
</dbReference>
<gene>
    <name evidence="6" type="ORF">HIM_05467</name>
</gene>
<feature type="domain" description="Protein kinase" evidence="5">
    <location>
        <begin position="247"/>
        <end position="513"/>
    </location>
</feature>
<dbReference type="Gene3D" id="1.10.510.10">
    <property type="entry name" value="Transferase(Phosphotransferase) domain 1"/>
    <property type="match status" value="1"/>
</dbReference>
<dbReference type="SMART" id="SM00220">
    <property type="entry name" value="S_TKc"/>
    <property type="match status" value="1"/>
</dbReference>
<evidence type="ECO:0000256" key="3">
    <source>
        <dbReference type="PROSITE-ProRule" id="PRU10141"/>
    </source>
</evidence>
<evidence type="ECO:0000256" key="4">
    <source>
        <dbReference type="SAM" id="MobiDB-lite"/>
    </source>
</evidence>
<protein>
    <recommendedName>
        <fullName evidence="5">Protein kinase domain-containing protein</fullName>
    </recommendedName>
</protein>
<dbReference type="GO" id="GO:0004674">
    <property type="term" value="F:protein serine/threonine kinase activity"/>
    <property type="evidence" value="ECO:0007669"/>
    <property type="project" value="TreeGrafter"/>
</dbReference>